<keyword evidence="1" id="KW-0479">Metal-binding</keyword>
<evidence type="ECO:0000313" key="5">
    <source>
        <dbReference type="EMBL" id="JAV94685.1"/>
    </source>
</evidence>
<protein>
    <recommendedName>
        <fullName evidence="9">PHD-type domain-containing protein</fullName>
    </recommendedName>
</protein>
<organism evidence="5">
    <name type="scientific">Photinus pyralis</name>
    <name type="common">Common eastern firefly</name>
    <name type="synonym">Lampyris pyralis</name>
    <dbReference type="NCBI Taxonomy" id="7054"/>
    <lineage>
        <taxon>Eukaryota</taxon>
        <taxon>Metazoa</taxon>
        <taxon>Ecdysozoa</taxon>
        <taxon>Arthropoda</taxon>
        <taxon>Hexapoda</taxon>
        <taxon>Insecta</taxon>
        <taxon>Pterygota</taxon>
        <taxon>Neoptera</taxon>
        <taxon>Endopterygota</taxon>
        <taxon>Coleoptera</taxon>
        <taxon>Polyphaga</taxon>
        <taxon>Elateriformia</taxon>
        <taxon>Elateroidea</taxon>
        <taxon>Lampyridae</taxon>
        <taxon>Lampyrinae</taxon>
        <taxon>Photinus</taxon>
    </lineage>
</organism>
<dbReference type="InterPro" id="IPR019786">
    <property type="entry name" value="Zinc_finger_PHD-type_CS"/>
</dbReference>
<keyword evidence="8" id="KW-1185">Reference proteome</keyword>
<evidence type="ECO:0000256" key="1">
    <source>
        <dbReference type="ARBA" id="ARBA00022723"/>
    </source>
</evidence>
<evidence type="ECO:0008006" key="9">
    <source>
        <dbReference type="Google" id="ProtNLM"/>
    </source>
</evidence>
<reference evidence="6" key="3">
    <citation type="submission" date="2019-08" db="EMBL/GenBank/DDBJ databases">
        <authorList>
            <consortium name="Photinus pyralis genome working group"/>
            <person name="Fallon T.R."/>
            <person name="Sander Lower S.E."/>
            <person name="Weng J.-K."/>
        </authorList>
    </citation>
    <scope>NUCLEOTIDE SEQUENCE</scope>
    <source>
        <strain evidence="6">1611_PpyrPB1</strain>
        <tissue evidence="6">Whole body</tissue>
    </source>
</reference>
<dbReference type="SUPFAM" id="SSF57903">
    <property type="entry name" value="FYVE/PHD zinc finger"/>
    <property type="match status" value="1"/>
</dbReference>
<dbReference type="InterPro" id="IPR013083">
    <property type="entry name" value="Znf_RING/FYVE/PHD"/>
</dbReference>
<proteinExistence type="predicted"/>
<name>A0A1Y1NDN8_PHOPY</name>
<evidence type="ECO:0000313" key="6">
    <source>
        <dbReference type="EMBL" id="KAB0799801.1"/>
    </source>
</evidence>
<dbReference type="InParanoid" id="A0A1Y1NDN8"/>
<evidence type="ECO:0000256" key="3">
    <source>
        <dbReference type="ARBA" id="ARBA00022833"/>
    </source>
</evidence>
<dbReference type="EMBL" id="GEZM01008907">
    <property type="protein sequence ID" value="JAV94685.1"/>
    <property type="molecule type" value="Transcribed_RNA"/>
</dbReference>
<dbReference type="Gene3D" id="3.30.40.10">
    <property type="entry name" value="Zinc/RING finger domain, C3HC4 (zinc finger)"/>
    <property type="match status" value="1"/>
</dbReference>
<gene>
    <name evidence="7" type="ORF">PPYR_05322</name>
    <name evidence="6" type="ORF">PPYR_07681</name>
</gene>
<dbReference type="EMBL" id="VVIM01000003">
    <property type="protein sequence ID" value="KAB0800968.1"/>
    <property type="molecule type" value="Genomic_DNA"/>
</dbReference>
<keyword evidence="2" id="KW-0863">Zinc-finger</keyword>
<evidence type="ECO:0000313" key="8">
    <source>
        <dbReference type="Proteomes" id="UP000327044"/>
    </source>
</evidence>
<reference evidence="6 8" key="2">
    <citation type="journal article" date="2018" name="Elife">
        <title>Firefly genomes illuminate parallel origins of bioluminescence in beetles.</title>
        <authorList>
            <person name="Fallon T.R."/>
            <person name="Lower S.E."/>
            <person name="Chang C.H."/>
            <person name="Bessho-Uehara M."/>
            <person name="Martin G.J."/>
            <person name="Bewick A.J."/>
            <person name="Behringer M."/>
            <person name="Debat H.J."/>
            <person name="Wong I."/>
            <person name="Day J.C."/>
            <person name="Suvorov A."/>
            <person name="Silva C.J."/>
            <person name="Stanger-Hall K.F."/>
            <person name="Hall D.W."/>
            <person name="Schmitz R.J."/>
            <person name="Nelson D.R."/>
            <person name="Lewis S.M."/>
            <person name="Shigenobu S."/>
            <person name="Bybee S.M."/>
            <person name="Larracuente A.M."/>
            <person name="Oba Y."/>
            <person name="Weng J.K."/>
        </authorList>
    </citation>
    <scope>NUCLEOTIDE SEQUENCE [LARGE SCALE GENOMIC DNA]</scope>
    <source>
        <strain evidence="6">1611_PpyrPB1</strain>
        <tissue evidence="6">Whole body</tissue>
    </source>
</reference>
<dbReference type="CDD" id="cd15489">
    <property type="entry name" value="PHD_SF"/>
    <property type="match status" value="1"/>
</dbReference>
<evidence type="ECO:0000256" key="4">
    <source>
        <dbReference type="SAM" id="Coils"/>
    </source>
</evidence>
<evidence type="ECO:0000256" key="2">
    <source>
        <dbReference type="ARBA" id="ARBA00022771"/>
    </source>
</evidence>
<reference evidence="5" key="1">
    <citation type="journal article" date="2016" name="Sci. Rep.">
        <title>Molecular characterization of firefly nuptial gifts: a multi-omics approach sheds light on postcopulatory sexual selection.</title>
        <authorList>
            <person name="Al-Wathiqui N."/>
            <person name="Fallon T.R."/>
            <person name="South A."/>
            <person name="Weng J.K."/>
            <person name="Lewis S.M."/>
        </authorList>
    </citation>
    <scope>NUCLEOTIDE SEQUENCE</scope>
</reference>
<dbReference type="EMBL" id="VVIM01000005">
    <property type="protein sequence ID" value="KAB0799801.1"/>
    <property type="molecule type" value="Genomic_DNA"/>
</dbReference>
<dbReference type="GO" id="GO:0008270">
    <property type="term" value="F:zinc ion binding"/>
    <property type="evidence" value="ECO:0007669"/>
    <property type="project" value="UniProtKB-KW"/>
</dbReference>
<keyword evidence="3" id="KW-0862">Zinc</keyword>
<evidence type="ECO:0000313" key="7">
    <source>
        <dbReference type="EMBL" id="KAB0800968.1"/>
    </source>
</evidence>
<accession>A0A1Y1NDN8</accession>
<dbReference type="PROSITE" id="PS01359">
    <property type="entry name" value="ZF_PHD_1"/>
    <property type="match status" value="1"/>
</dbReference>
<feature type="coiled-coil region" evidence="4">
    <location>
        <begin position="68"/>
        <end position="95"/>
    </location>
</feature>
<dbReference type="Proteomes" id="UP000327044">
    <property type="component" value="Unassembled WGS sequence"/>
</dbReference>
<keyword evidence="4" id="KW-0175">Coiled coil</keyword>
<dbReference type="AlphaFoldDB" id="A0A1Y1NDN8"/>
<sequence length="237" mass="27043">MPLFKNCVTCDLCINFDKDEVCICDKCCLLYHSQCSGLSRSDIQLLLTSSKQRPAFHCNKCISEKAQMSDLLKTISDLQAELHHLKQAKEEKSLLIDDVVNEINDRKRRENNIIIYGLEESSNDSPQVKEILKVVAPSICTDDIGIIRLGKSGRNRPPPVKVVLHKKDDVLVVLRNKRNLKTTHSNIAISTDNTKVQQEHFRRVRAELEQRKMKGERNLFIKYVYGTPTIAVSKNVN</sequence>
<dbReference type="InterPro" id="IPR011011">
    <property type="entry name" value="Znf_FYVE_PHD"/>
</dbReference>